<evidence type="ECO:0000259" key="6">
    <source>
        <dbReference type="PROSITE" id="PS50111"/>
    </source>
</evidence>
<dbReference type="PROSITE" id="PS50111">
    <property type="entry name" value="CHEMOTAXIS_TRANSDUC_2"/>
    <property type="match status" value="1"/>
</dbReference>
<feature type="region of interest" description="Disordered" evidence="4">
    <location>
        <begin position="273"/>
        <end position="319"/>
    </location>
</feature>
<dbReference type="Pfam" id="PF00015">
    <property type="entry name" value="MCPsignal"/>
    <property type="match status" value="1"/>
</dbReference>
<keyword evidence="5" id="KW-1133">Transmembrane helix</keyword>
<comment type="similarity">
    <text evidence="2">Belongs to the methyl-accepting chemotaxis (MCP) protein family.</text>
</comment>
<dbReference type="GO" id="GO:0006935">
    <property type="term" value="P:chemotaxis"/>
    <property type="evidence" value="ECO:0007669"/>
    <property type="project" value="InterPro"/>
</dbReference>
<evidence type="ECO:0000256" key="1">
    <source>
        <dbReference type="ARBA" id="ARBA00022481"/>
    </source>
</evidence>
<evidence type="ECO:0000256" key="3">
    <source>
        <dbReference type="PROSITE-ProRule" id="PRU00284"/>
    </source>
</evidence>
<dbReference type="InterPro" id="IPR024478">
    <property type="entry name" value="HlyB_4HB_MCP"/>
</dbReference>
<dbReference type="InterPro" id="IPR051310">
    <property type="entry name" value="MCP_chemotaxis"/>
</dbReference>
<name>A0A556QPU6_9BACT</name>
<dbReference type="InterPro" id="IPR004090">
    <property type="entry name" value="Chemotax_Me-accpt_rcpt"/>
</dbReference>
<dbReference type="InterPro" id="IPR004089">
    <property type="entry name" value="MCPsignal_dom"/>
</dbReference>
<dbReference type="InterPro" id="IPR047347">
    <property type="entry name" value="YvaQ-like_sensor"/>
</dbReference>
<comment type="caution">
    <text evidence="7">The sequence shown here is derived from an EMBL/GenBank/DDBJ whole genome shotgun (WGS) entry which is preliminary data.</text>
</comment>
<feature type="transmembrane region" description="Helical" evidence="5">
    <location>
        <begin position="35"/>
        <end position="55"/>
    </location>
</feature>
<keyword evidence="5" id="KW-0812">Transmembrane</keyword>
<feature type="domain" description="Methyl-accepting transducer" evidence="6">
    <location>
        <begin position="251"/>
        <end position="480"/>
    </location>
</feature>
<gene>
    <name evidence="7" type="ORF">FPL22_05015</name>
</gene>
<dbReference type="EMBL" id="VMBG01000001">
    <property type="protein sequence ID" value="TSJ78668.1"/>
    <property type="molecule type" value="Genomic_DNA"/>
</dbReference>
<feature type="transmembrane region" description="Helical" evidence="5">
    <location>
        <begin position="214"/>
        <end position="234"/>
    </location>
</feature>
<reference evidence="7 8" key="1">
    <citation type="submission" date="2019-07" db="EMBL/GenBank/DDBJ databases">
        <title>Description of 53C-WASEF.</title>
        <authorList>
            <person name="Pitt A."/>
            <person name="Hahn M.W."/>
        </authorList>
    </citation>
    <scope>NUCLEOTIDE SEQUENCE [LARGE SCALE GENOMIC DNA]</scope>
    <source>
        <strain evidence="7 8">53C-WASEF</strain>
    </source>
</reference>
<keyword evidence="5" id="KW-0472">Membrane</keyword>
<dbReference type="GO" id="GO:0005886">
    <property type="term" value="C:plasma membrane"/>
    <property type="evidence" value="ECO:0007669"/>
    <property type="project" value="TreeGrafter"/>
</dbReference>
<keyword evidence="1" id="KW-0488">Methylation</keyword>
<evidence type="ECO:0000313" key="8">
    <source>
        <dbReference type="Proteomes" id="UP000315648"/>
    </source>
</evidence>
<feature type="compositionally biased region" description="Basic and acidic residues" evidence="4">
    <location>
        <begin position="296"/>
        <end position="306"/>
    </location>
</feature>
<dbReference type="PANTHER" id="PTHR43531">
    <property type="entry name" value="PROTEIN ICFG"/>
    <property type="match status" value="1"/>
</dbReference>
<dbReference type="AlphaFoldDB" id="A0A556QPU6"/>
<protein>
    <submittedName>
        <fullName evidence="7">Chemotaxis protein</fullName>
    </submittedName>
</protein>
<dbReference type="PANTHER" id="PTHR43531:SF14">
    <property type="entry name" value="METHYL-ACCEPTING CHEMOTAXIS PROTEIN I-RELATED"/>
    <property type="match status" value="1"/>
</dbReference>
<keyword evidence="3" id="KW-0807">Transducer</keyword>
<keyword evidence="8" id="KW-1185">Reference proteome</keyword>
<dbReference type="GO" id="GO:0007165">
    <property type="term" value="P:signal transduction"/>
    <property type="evidence" value="ECO:0007669"/>
    <property type="project" value="UniProtKB-KW"/>
</dbReference>
<dbReference type="PRINTS" id="PR00260">
    <property type="entry name" value="CHEMTRNSDUCR"/>
</dbReference>
<dbReference type="GO" id="GO:0004888">
    <property type="term" value="F:transmembrane signaling receptor activity"/>
    <property type="evidence" value="ECO:0007669"/>
    <property type="project" value="InterPro"/>
</dbReference>
<dbReference type="Proteomes" id="UP000315648">
    <property type="component" value="Unassembled WGS sequence"/>
</dbReference>
<dbReference type="Pfam" id="PF12729">
    <property type="entry name" value="4HB_MCP_1"/>
    <property type="match status" value="1"/>
</dbReference>
<proteinExistence type="inferred from homology"/>
<dbReference type="SMART" id="SM00283">
    <property type="entry name" value="MA"/>
    <property type="match status" value="1"/>
</dbReference>
<dbReference type="SUPFAM" id="SSF58104">
    <property type="entry name" value="Methyl-accepting chemotaxis protein (MCP) signaling domain"/>
    <property type="match status" value="1"/>
</dbReference>
<evidence type="ECO:0000256" key="5">
    <source>
        <dbReference type="SAM" id="Phobius"/>
    </source>
</evidence>
<sequence>MHPHDPPRLSSGATRRLSHSPQATVMKNWSIKNRIIAGFGIILLITLIIGVFSYFRLMIIDRNKQALTERSLPLTLALNRINRNVTINSSLVLKHILTVEPDRIAEIDSLSKQNSAEINELYKIVETSNLSADERALYEKAVAERKSYVKAREAVYVLSRANKNEEAFAVYREQMEPAYKAYSGSVNAMVDHYEAAGRTAGNNIDKAITSSVRFSTAGVGTALALALLTGFIIIRGVNHRLLTASTTLESGASQVAAAAAQVSSSSQALAEGASEQAASLEESSASLEEMSSMTKRNAENAQKARELSLQTRASTESGAGRVDEMHKAMHAIKASSDDIAKIIKTIDEIAFQTNILALNAAVEAARAGDAGAGFSVVAEEVRNLAQRSATASRETAGKIESAIQKSQQGVSLADAVSQALGDILEKARGMDSVIAEIAQASNEQSQGISQINISITQMDQVTQSNAGNAEETAAAAEELNAQSLTLREAVGDLRRLIGGKTPAGDQASANSGSHDRPKQPARLGGRLGKPSFSKL</sequence>
<evidence type="ECO:0000313" key="7">
    <source>
        <dbReference type="EMBL" id="TSJ78668.1"/>
    </source>
</evidence>
<accession>A0A556QPU6</accession>
<feature type="region of interest" description="Disordered" evidence="4">
    <location>
        <begin position="495"/>
        <end position="535"/>
    </location>
</feature>
<feature type="compositionally biased region" description="Polar residues" evidence="4">
    <location>
        <begin position="308"/>
        <end position="317"/>
    </location>
</feature>
<feature type="compositionally biased region" description="Low complexity" evidence="4">
    <location>
        <begin position="273"/>
        <end position="293"/>
    </location>
</feature>
<dbReference type="Gene3D" id="1.10.287.950">
    <property type="entry name" value="Methyl-accepting chemotaxis protein"/>
    <property type="match status" value="1"/>
</dbReference>
<dbReference type="OrthoDB" id="191842at2"/>
<organism evidence="7 8">
    <name type="scientific">Rariglobus hedericola</name>
    <dbReference type="NCBI Taxonomy" id="2597822"/>
    <lineage>
        <taxon>Bacteria</taxon>
        <taxon>Pseudomonadati</taxon>
        <taxon>Verrucomicrobiota</taxon>
        <taxon>Opitutia</taxon>
        <taxon>Opitutales</taxon>
        <taxon>Opitutaceae</taxon>
        <taxon>Rariglobus</taxon>
    </lineage>
</organism>
<evidence type="ECO:0000256" key="2">
    <source>
        <dbReference type="ARBA" id="ARBA00029447"/>
    </source>
</evidence>
<evidence type="ECO:0000256" key="4">
    <source>
        <dbReference type="SAM" id="MobiDB-lite"/>
    </source>
</evidence>
<dbReference type="CDD" id="cd19411">
    <property type="entry name" value="MCP2201-like_sensor"/>
    <property type="match status" value="1"/>
</dbReference>